<evidence type="ECO:0000256" key="8">
    <source>
        <dbReference type="ARBA" id="ARBA00022840"/>
    </source>
</evidence>
<dbReference type="Gene3D" id="3.30.470.20">
    <property type="entry name" value="ATP-grasp fold, B domain"/>
    <property type="match status" value="1"/>
</dbReference>
<feature type="domain" description="CBM20" evidence="11">
    <location>
        <begin position="93"/>
        <end position="193"/>
    </location>
</feature>
<dbReference type="Proteomes" id="UP000504603">
    <property type="component" value="Unplaced"/>
</dbReference>
<dbReference type="OrthoDB" id="6123450at2759"/>
<comment type="similarity">
    <text evidence="2">Belongs to the PEP-utilizing enzyme family.</text>
</comment>
<dbReference type="InterPro" id="IPR054481">
    <property type="entry name" value="GWD1_pHisD"/>
</dbReference>
<dbReference type="SUPFAM" id="SSF56059">
    <property type="entry name" value="Glutathione synthetase ATP-binding domain-like"/>
    <property type="match status" value="1"/>
</dbReference>
<name>A0A6J1CUE6_MOMCH</name>
<keyword evidence="8" id="KW-0067">ATP-binding</keyword>
<dbReference type="InterPro" id="IPR013783">
    <property type="entry name" value="Ig-like_fold"/>
</dbReference>
<dbReference type="PANTHER" id="PTHR47453:SF1">
    <property type="entry name" value="PHOSPHOGLUCAN, WATER DIKINASE, CHLOROPLASTIC"/>
    <property type="match status" value="1"/>
</dbReference>
<dbReference type="SUPFAM" id="SSF49452">
    <property type="entry name" value="Starch-binding domain-like"/>
    <property type="match status" value="1"/>
</dbReference>
<evidence type="ECO:0000256" key="10">
    <source>
        <dbReference type="ARBA" id="ARBA00023277"/>
    </source>
</evidence>
<dbReference type="PROSITE" id="PS51166">
    <property type="entry name" value="CBM20"/>
    <property type="match status" value="1"/>
</dbReference>
<dbReference type="Pfam" id="PF00686">
    <property type="entry name" value="CBM_20"/>
    <property type="match status" value="1"/>
</dbReference>
<dbReference type="AlphaFoldDB" id="A0A6J1CUE6"/>
<dbReference type="InterPro" id="IPR002044">
    <property type="entry name" value="CBM20"/>
</dbReference>
<dbReference type="RefSeq" id="XP_022145159.1">
    <property type="nucleotide sequence ID" value="XM_022289467.1"/>
</dbReference>
<dbReference type="SMART" id="SM01065">
    <property type="entry name" value="CBM_2"/>
    <property type="match status" value="1"/>
</dbReference>
<keyword evidence="6" id="KW-0547">Nucleotide-binding</keyword>
<dbReference type="InterPro" id="IPR013815">
    <property type="entry name" value="ATP_grasp_subdomain_1"/>
</dbReference>
<evidence type="ECO:0000259" key="11">
    <source>
        <dbReference type="PROSITE" id="PS51166"/>
    </source>
</evidence>
<reference evidence="13" key="1">
    <citation type="submission" date="2025-08" db="UniProtKB">
        <authorList>
            <consortium name="RefSeq"/>
        </authorList>
    </citation>
    <scope>IDENTIFICATION</scope>
    <source>
        <strain evidence="13">OHB3-1</strain>
    </source>
</reference>
<dbReference type="GeneID" id="111014673"/>
<dbReference type="GO" id="GO:0005524">
    <property type="term" value="F:ATP binding"/>
    <property type="evidence" value="ECO:0007669"/>
    <property type="project" value="UniProtKB-KW"/>
</dbReference>
<dbReference type="Pfam" id="PF22973">
    <property type="entry name" value="GWD1_pHisD"/>
    <property type="match status" value="1"/>
</dbReference>
<keyword evidence="5" id="KW-0479">Metal-binding</keyword>
<evidence type="ECO:0000256" key="6">
    <source>
        <dbReference type="ARBA" id="ARBA00022741"/>
    </source>
</evidence>
<evidence type="ECO:0000256" key="5">
    <source>
        <dbReference type="ARBA" id="ARBA00022723"/>
    </source>
</evidence>
<dbReference type="KEGG" id="mcha:111014673"/>
<protein>
    <submittedName>
        <fullName evidence="13">Phosphoglucan, water dikinase, chloroplastic</fullName>
    </submittedName>
</protein>
<evidence type="ECO:0000256" key="2">
    <source>
        <dbReference type="ARBA" id="ARBA00007837"/>
    </source>
</evidence>
<accession>A0A6J1CUE6</accession>
<evidence type="ECO:0000313" key="13">
    <source>
        <dbReference type="RefSeq" id="XP_022145159.1"/>
    </source>
</evidence>
<dbReference type="InterPro" id="IPR002192">
    <property type="entry name" value="PPDK_AMP/ATP-bd"/>
</dbReference>
<dbReference type="PANTHER" id="PTHR47453">
    <property type="entry name" value="PHOSPHOGLUCAN, WATER DIKINASE, CHLOROPLASTIC"/>
    <property type="match status" value="1"/>
</dbReference>
<evidence type="ECO:0000256" key="3">
    <source>
        <dbReference type="ARBA" id="ARBA00011738"/>
    </source>
</evidence>
<evidence type="ECO:0000313" key="12">
    <source>
        <dbReference type="Proteomes" id="UP000504603"/>
    </source>
</evidence>
<organism evidence="12 13">
    <name type="scientific">Momordica charantia</name>
    <name type="common">Bitter gourd</name>
    <name type="synonym">Balsam pear</name>
    <dbReference type="NCBI Taxonomy" id="3673"/>
    <lineage>
        <taxon>Eukaryota</taxon>
        <taxon>Viridiplantae</taxon>
        <taxon>Streptophyta</taxon>
        <taxon>Embryophyta</taxon>
        <taxon>Tracheophyta</taxon>
        <taxon>Spermatophyta</taxon>
        <taxon>Magnoliopsida</taxon>
        <taxon>eudicotyledons</taxon>
        <taxon>Gunneridae</taxon>
        <taxon>Pentapetalae</taxon>
        <taxon>rosids</taxon>
        <taxon>fabids</taxon>
        <taxon>Cucurbitales</taxon>
        <taxon>Cucurbitaceae</taxon>
        <taxon>Momordiceae</taxon>
        <taxon>Momordica</taxon>
    </lineage>
</organism>
<dbReference type="Pfam" id="PF01326">
    <property type="entry name" value="PPDK_N"/>
    <property type="match status" value="1"/>
</dbReference>
<keyword evidence="12" id="KW-1185">Reference proteome</keyword>
<keyword evidence="4" id="KW-0808">Transferase</keyword>
<gene>
    <name evidence="13" type="primary">LOC111014673</name>
</gene>
<evidence type="ECO:0000256" key="9">
    <source>
        <dbReference type="ARBA" id="ARBA00022842"/>
    </source>
</evidence>
<comment type="cofactor">
    <cofactor evidence="1">
        <name>Mg(2+)</name>
        <dbReference type="ChEBI" id="CHEBI:18420"/>
    </cofactor>
</comment>
<evidence type="ECO:0000256" key="1">
    <source>
        <dbReference type="ARBA" id="ARBA00001946"/>
    </source>
</evidence>
<sequence length="1221" mass="135012">MGSLRAPPHCSLTSSHIQLSNRFLLPRPLNCHPHHRLQCCKNPLRLIIFSPPGVFPSFCNQNCPWKRGSQIVCGVSSASQQAVREGEELKRTGKSGSGGKVLLKVRLDHQVEFGESVVIIGSCKELGSWKNQTLLNWSEDGWNCDLELKGDELVEFKFVTVRKDGSLLWESGDNRVLQLPKVGRFSSVYQWNKTGEAVEMLPLDAKEINEGDEILLLEVVEDNKGDENDQEVEAGNGSFAEVGASPFVGQWKGKAISFMRSNEHHSRESERSWHTSGLEGLALQLVEGDKNARNWWRKLDVVRELLVGSLHPEERLESLIYSAIYLKWINTGQIPCFEDGGHHRPNRHAEISRIIFRELERLSSKKDISPQEILIVRKIHPCLPSFKSEFTAPVPLTRIRDIAHRNDIPHDLKQEIKHTIQNKLHRNAGPEDLIATESMLTRITKNPGEYSQAFVEQFKIFYRELKDFFNAGSLAEQLESIKEAVDENGLSTLSYFLECKKNLDAADELGSSFQKQGTDLVFKTIQSLNALREILVRGLESGLRNDASDTAIAMRQKWRLCEIGLEDYLFVLLSRFLNVLEATRGADWLADNVKSKNVSSWNDPLDALIFGTHQLGLSGWKPEECVAIENEICAWKERGLAEREGSEDGQKIWALRLKGTLDRARRLTEEYSEALLQIFPEKVQVLGKAFGIPENSVRTYAEAEIRASVIFQVSKLCTILLKAVRSTLGSQGWDVLVPGSVVGTFVQVERIVPGSLPTSVEGPVVLMVNKADGDEEITAAGSNIAGVVLLQELPHLSHLGVRARQEKVVFVTCEDDERIYSLQKLLGKHVRMEASATAVQICPPSDISTDNFPVRTDADEYVFTFEKYSIQDPLLPASRAPFSKQGISSGVVPLADADAQIAGAKAAACGRLASLAAISDKDFSNLQIPAAFRVPAGAVIPFGSMESALAQSNSMETFKSILEQIETAKVGVELDELCNQLQELVSSLQLTQDLIDDVGRIFPEDSRLIVRSSANVEDLAGMSAAGLYESIPNVSLKNPIVFGGAIGKVWASLYTRRAVLSRRAAGVPQKDALMAVLVQEMLSPDLSFVLHTYSPTDQNVKSVEAEIACGLGETLASGTRGTPWRLSSGKFDGLVQTLAFANFSEELRVLAAGPADGEVARLTVDYSKKSLSTDPKFREQIGQRLCAVGFFLERKFGCPQDVEGCVIGDDIYIVQTRPQPL</sequence>
<keyword evidence="9" id="KW-0460">Magnesium</keyword>
<evidence type="ECO:0000256" key="4">
    <source>
        <dbReference type="ARBA" id="ARBA00022679"/>
    </source>
</evidence>
<keyword evidence="7" id="KW-0418">Kinase</keyword>
<evidence type="ECO:0000256" key="7">
    <source>
        <dbReference type="ARBA" id="ARBA00022777"/>
    </source>
</evidence>
<dbReference type="GO" id="GO:0046872">
    <property type="term" value="F:metal ion binding"/>
    <property type="evidence" value="ECO:0007669"/>
    <property type="project" value="UniProtKB-KW"/>
</dbReference>
<dbReference type="GO" id="GO:0016301">
    <property type="term" value="F:kinase activity"/>
    <property type="evidence" value="ECO:0007669"/>
    <property type="project" value="UniProtKB-KW"/>
</dbReference>
<comment type="subunit">
    <text evidence="3">Homodimer.</text>
</comment>
<dbReference type="Gene3D" id="2.60.40.10">
    <property type="entry name" value="Immunoglobulins"/>
    <property type="match status" value="1"/>
</dbReference>
<proteinExistence type="inferred from homology"/>
<dbReference type="Gene3D" id="3.30.1490.20">
    <property type="entry name" value="ATP-grasp fold, A domain"/>
    <property type="match status" value="1"/>
</dbReference>
<keyword evidence="10" id="KW-0119">Carbohydrate metabolism</keyword>
<dbReference type="GO" id="GO:2001070">
    <property type="term" value="F:starch binding"/>
    <property type="evidence" value="ECO:0007669"/>
    <property type="project" value="InterPro"/>
</dbReference>
<dbReference type="InterPro" id="IPR013784">
    <property type="entry name" value="Carb-bd-like_fold"/>
</dbReference>